<feature type="compositionally biased region" description="Basic residues" evidence="5">
    <location>
        <begin position="42"/>
        <end position="51"/>
    </location>
</feature>
<dbReference type="PANTHER" id="PTHR12974">
    <property type="entry name" value="PRION-LIKE- Q/N-RICH -DOMAIN-BEARING PROTEIN PROTEIN 44"/>
    <property type="match status" value="1"/>
</dbReference>
<evidence type="ECO:0000256" key="3">
    <source>
        <dbReference type="ARBA" id="ARBA00022679"/>
    </source>
</evidence>
<feature type="compositionally biased region" description="Basic and acidic residues" evidence="5">
    <location>
        <begin position="323"/>
        <end position="341"/>
    </location>
</feature>
<dbReference type="Proteomes" id="UP000438429">
    <property type="component" value="Unassembled WGS sequence"/>
</dbReference>
<comment type="similarity">
    <text evidence="1">Belongs to the TENT family.</text>
</comment>
<feature type="compositionally biased region" description="Basic and acidic residues" evidence="5">
    <location>
        <begin position="893"/>
        <end position="913"/>
    </location>
</feature>
<accession>A0A6A4T3B8</accession>
<feature type="compositionally biased region" description="Basic and acidic residues" evidence="5">
    <location>
        <begin position="398"/>
        <end position="427"/>
    </location>
</feature>
<feature type="compositionally biased region" description="Polar residues" evidence="5">
    <location>
        <begin position="472"/>
        <end position="484"/>
    </location>
</feature>
<feature type="region of interest" description="Disordered" evidence="5">
    <location>
        <begin position="1120"/>
        <end position="1155"/>
    </location>
</feature>
<feature type="compositionally biased region" description="Acidic residues" evidence="5">
    <location>
        <begin position="581"/>
        <end position="600"/>
    </location>
</feature>
<proteinExistence type="inferred from homology"/>
<dbReference type="GO" id="GO:1990817">
    <property type="term" value="F:poly(A) RNA polymerase activity"/>
    <property type="evidence" value="ECO:0007669"/>
    <property type="project" value="UniProtKB-EC"/>
</dbReference>
<keyword evidence="3" id="KW-0808">Transferase</keyword>
<reference evidence="6 7" key="1">
    <citation type="submission" date="2019-06" db="EMBL/GenBank/DDBJ databases">
        <title>Draft genomes of female and male turbot (Scophthalmus maximus).</title>
        <authorList>
            <person name="Xu H."/>
            <person name="Xu X.-W."/>
            <person name="Shao C."/>
            <person name="Chen S."/>
        </authorList>
    </citation>
    <scope>NUCLEOTIDE SEQUENCE [LARGE SCALE GENOMIC DNA]</scope>
    <source>
        <strain evidence="6">Ysfricsl-2016a</strain>
        <tissue evidence="6">Blood</tissue>
    </source>
</reference>
<feature type="compositionally biased region" description="Basic and acidic residues" evidence="5">
    <location>
        <begin position="452"/>
        <end position="471"/>
    </location>
</feature>
<dbReference type="GO" id="GO:0048255">
    <property type="term" value="P:mRNA stabilization"/>
    <property type="evidence" value="ECO:0007669"/>
    <property type="project" value="TreeGrafter"/>
</dbReference>
<feature type="region of interest" description="Disordered" evidence="5">
    <location>
        <begin position="997"/>
        <end position="1024"/>
    </location>
</feature>
<feature type="compositionally biased region" description="Basic and acidic residues" evidence="5">
    <location>
        <begin position="371"/>
        <end position="381"/>
    </location>
</feature>
<feature type="compositionally biased region" description="Basic and acidic residues" evidence="5">
    <location>
        <begin position="58"/>
        <end position="70"/>
    </location>
</feature>
<feature type="compositionally biased region" description="Low complexity" evidence="5">
    <location>
        <begin position="770"/>
        <end position="791"/>
    </location>
</feature>
<dbReference type="InterPro" id="IPR012937">
    <property type="entry name" value="TET5"/>
</dbReference>
<dbReference type="EC" id="2.7.7.19" evidence="2"/>
<feature type="compositionally biased region" description="Polar residues" evidence="5">
    <location>
        <begin position="361"/>
        <end position="370"/>
    </location>
</feature>
<dbReference type="Pfam" id="PF07984">
    <property type="entry name" value="NTP_transf_7"/>
    <property type="match status" value="2"/>
</dbReference>
<feature type="compositionally biased region" description="Polar residues" evidence="5">
    <location>
        <begin position="566"/>
        <end position="575"/>
    </location>
</feature>
<dbReference type="EMBL" id="VEVO01000007">
    <property type="protein sequence ID" value="KAF0039615.1"/>
    <property type="molecule type" value="Genomic_DNA"/>
</dbReference>
<evidence type="ECO:0000256" key="1">
    <source>
        <dbReference type="ARBA" id="ARBA00007631"/>
    </source>
</evidence>
<feature type="compositionally biased region" description="Polar residues" evidence="5">
    <location>
        <begin position="796"/>
        <end position="812"/>
    </location>
</feature>
<dbReference type="GO" id="GO:0003723">
    <property type="term" value="F:RNA binding"/>
    <property type="evidence" value="ECO:0007669"/>
    <property type="project" value="TreeGrafter"/>
</dbReference>
<feature type="compositionally biased region" description="Basic and acidic residues" evidence="5">
    <location>
        <begin position="485"/>
        <end position="504"/>
    </location>
</feature>
<dbReference type="SMART" id="SM01153">
    <property type="entry name" value="DUF1693"/>
    <property type="match status" value="1"/>
</dbReference>
<gene>
    <name evidence="6" type="ORF">F2P81_007850</name>
</gene>
<feature type="compositionally biased region" description="Basic residues" evidence="5">
    <location>
        <begin position="720"/>
        <end position="730"/>
    </location>
</feature>
<feature type="region of interest" description="Disordered" evidence="5">
    <location>
        <begin position="659"/>
        <end position="943"/>
    </location>
</feature>
<protein>
    <recommendedName>
        <fullName evidence="2">polynucleotide adenylyltransferase</fullName>
        <ecNumber evidence="2">2.7.7.19</ecNumber>
    </recommendedName>
</protein>
<evidence type="ECO:0000313" key="6">
    <source>
        <dbReference type="EMBL" id="KAF0039615.1"/>
    </source>
</evidence>
<name>A0A6A4T3B8_SCOMX</name>
<evidence type="ECO:0000256" key="4">
    <source>
        <dbReference type="ARBA" id="ARBA00047933"/>
    </source>
</evidence>
<evidence type="ECO:0000256" key="2">
    <source>
        <dbReference type="ARBA" id="ARBA00012388"/>
    </source>
</evidence>
<evidence type="ECO:0000313" key="7">
    <source>
        <dbReference type="Proteomes" id="UP000438429"/>
    </source>
</evidence>
<feature type="compositionally biased region" description="Polar residues" evidence="5">
    <location>
        <begin position="917"/>
        <end position="934"/>
    </location>
</feature>
<feature type="compositionally biased region" description="Polar residues" evidence="5">
    <location>
        <begin position="834"/>
        <end position="852"/>
    </location>
</feature>
<feature type="compositionally biased region" description="Polar residues" evidence="5">
    <location>
        <begin position="1121"/>
        <end position="1134"/>
    </location>
</feature>
<feature type="region of interest" description="Disordered" evidence="5">
    <location>
        <begin position="1059"/>
        <end position="1089"/>
    </location>
</feature>
<feature type="compositionally biased region" description="Polar residues" evidence="5">
    <location>
        <begin position="382"/>
        <end position="396"/>
    </location>
</feature>
<feature type="compositionally biased region" description="Basic and acidic residues" evidence="5">
    <location>
        <begin position="535"/>
        <end position="547"/>
    </location>
</feature>
<comment type="caution">
    <text evidence="6">The sequence shown here is derived from an EMBL/GenBank/DDBJ whole genome shotgun (WGS) entry which is preliminary data.</text>
</comment>
<organism evidence="6 7">
    <name type="scientific">Scophthalmus maximus</name>
    <name type="common">Turbot</name>
    <name type="synonym">Psetta maxima</name>
    <dbReference type="NCBI Taxonomy" id="52904"/>
    <lineage>
        <taxon>Eukaryota</taxon>
        <taxon>Metazoa</taxon>
        <taxon>Chordata</taxon>
        <taxon>Craniata</taxon>
        <taxon>Vertebrata</taxon>
        <taxon>Euteleostomi</taxon>
        <taxon>Actinopterygii</taxon>
        <taxon>Neopterygii</taxon>
        <taxon>Teleostei</taxon>
        <taxon>Neoteleostei</taxon>
        <taxon>Acanthomorphata</taxon>
        <taxon>Carangaria</taxon>
        <taxon>Pleuronectiformes</taxon>
        <taxon>Pleuronectoidei</taxon>
        <taxon>Scophthalmidae</taxon>
        <taxon>Scophthalmus</taxon>
    </lineage>
</organism>
<comment type="catalytic activity">
    <reaction evidence="4">
        <text>RNA(n) + ATP = RNA(n)-3'-adenine ribonucleotide + diphosphate</text>
        <dbReference type="Rhea" id="RHEA:11332"/>
        <dbReference type="Rhea" id="RHEA-COMP:14527"/>
        <dbReference type="Rhea" id="RHEA-COMP:17347"/>
        <dbReference type="ChEBI" id="CHEBI:30616"/>
        <dbReference type="ChEBI" id="CHEBI:33019"/>
        <dbReference type="ChEBI" id="CHEBI:140395"/>
        <dbReference type="ChEBI" id="CHEBI:173115"/>
        <dbReference type="EC" id="2.7.7.19"/>
    </reaction>
    <physiologicalReaction direction="left-to-right" evidence="4">
        <dbReference type="Rhea" id="RHEA:11333"/>
    </physiologicalReaction>
</comment>
<evidence type="ECO:0000256" key="5">
    <source>
        <dbReference type="SAM" id="MobiDB-lite"/>
    </source>
</evidence>
<feature type="region of interest" description="Disordered" evidence="5">
    <location>
        <begin position="323"/>
        <end position="613"/>
    </location>
</feature>
<sequence>METALRSGRSGGENKSARTRFAPPFQHHAPPGQRPDEPAHRLQPRVPRKGQSRVSTESSRRGRGPQETHGRRGAGARRTLGLLVQAEEPIGRSRRKCHSNSSYISIVEKLSAKIVTYRQQTGGGSSMSETKSSQRFHSLDAEQVEVLHQVLSEVVPIHGRGNFPTLELRPRDIIIAVRARLQKQGITVRDVRLNGSTASHVLVRDNGTSYKDLDIIFGVELPNQEEFQVIKESVLGCLLDCLPAGVNRERISSATMKEAYVQKMVKVFNEHDRWSLISLSNNSGKNLELKFVSALRRQFEFSVDSFQIILDRLLASYMQQESRHKNDLKEQPADNQNKDSVLKQATAPEREKSTGGDSSGKEGTQVSQTQQRDEVHEKESQTDLLQPTENPIQITSPRVEEDKIEETPAELKEVSEQRENLNDKDFPDQTSLNPLSEKGKTSDQTKTPAQVELRHESELSDETKCSTKVEQSEQTQSCDGQQPAHSDHEELSVQREPCDCRTPPDEQNDLTEQMEQLELPITSNNTQAESFDLAEDAHTTEHSDKSDFSGCSGEDQTIDAIDDTTHVSVPDTTASPHAEDETQLADEINVETETGEEVPAEETKNDSEASEMTEEFLAPEAKSIEITQDVDCSCSVSSTSLAFPSTQPTGTQDTLEILGTVHSDDSEKTPNTLDLDAVSPPDTQDIVPAPPSLVSDKKTSSSPSCKASERLSHMVVLKHSSPKPPRRMCRKATPGPYPSPVSESEPIAAACVDPNPCPSPEPEIGFSQEPTAPTSDPTGTTTTSSSPKTNPWPEPNLSTYPASDQDFTSSQDPAPDIISASAVDPGSLPREHLSSQLITEGSCDTSVQSLKETPSAHVAFDEQSQSSPGETALTPKQPETLDSAGAAVSHTDTSQRPDTQEPAHTSDAERSDDGENGEQQTTTLDPNQPSSSPQEAALSSPCPSHCVNPPISCLTPPVLSLSPPCFSPSPSPPSLSLSPPPCLTHPSHCLSSLLPSSVSLATSSGSPPLSSSPTSSCLSSPPYLTPPMLSLSPPPLCLTPPSPSLSPPLLCLTPPVESEDLVPQVSPDMEPLISNTDSEEQIKVSSPQPQVSLLQLEDKKEQDYISPLPPVEEPVSFPITIPSSTSHVLPHSQSGGPGEPAPPKADEASSSVPENKKAPEVIADMPEQSSAPWASGSVPAVEVLAESMYGDFEAAMDHLRYRLIATRNPEEIRGGGLLKYSNLLVRDYRPASETQIKTLERYMCSRFFIDFPDVQEQQRKILSYLKNHFIGEERSKYQYLMTLRRVVDDSTVCLMGHERRQTLNMITVLALKVLGEQNIIPNTDHVTCFYQPAPYLAEHSAPYLAEPSYCSYYIPQGASTLLYQPYPLHLHSQTGLV</sequence>
<feature type="region of interest" description="Disordered" evidence="5">
    <location>
        <begin position="1"/>
        <end position="98"/>
    </location>
</feature>
<dbReference type="PANTHER" id="PTHR12974:SF30">
    <property type="entry name" value="TERMINAL NUCLEOTIDYLTRANSFERASE 5D"/>
    <property type="match status" value="1"/>
</dbReference>